<evidence type="ECO:0000313" key="1">
    <source>
        <dbReference type="EMBL" id="OMJ12107.1"/>
    </source>
</evidence>
<accession>A0A1R1XBW7</accession>
<dbReference type="EMBL" id="LSSM01005717">
    <property type="protein sequence ID" value="OMJ12107.1"/>
    <property type="molecule type" value="Genomic_DNA"/>
</dbReference>
<reference evidence="2" key="1">
    <citation type="submission" date="2017-01" db="EMBL/GenBank/DDBJ databases">
        <authorList>
            <person name="Wang Y."/>
            <person name="White M."/>
            <person name="Kvist S."/>
            <person name="Moncalvo J.-M."/>
        </authorList>
    </citation>
    <scope>NUCLEOTIDE SEQUENCE [LARGE SCALE GENOMIC DNA]</scope>
    <source>
        <strain evidence="2">ID-206-W2</strain>
    </source>
</reference>
<gene>
    <name evidence="1" type="ORF">AYI69_g9561</name>
</gene>
<evidence type="ECO:0000313" key="2">
    <source>
        <dbReference type="Proteomes" id="UP000187429"/>
    </source>
</evidence>
<comment type="caution">
    <text evidence="1">The sequence shown here is derived from an EMBL/GenBank/DDBJ whole genome shotgun (WGS) entry which is preliminary data.</text>
</comment>
<sequence>MEVLERISHKDSKNQPHGLIIFDTNSVESDKLEDLMGLESSFSDKKKTIKLLSLIVCEDLSVDILDFPPSLSSDVKNVLFYHLKTNYKIFGSESLQKRIKWDDSALRNSIYPKDAIVNWDRIEAIARYIAEINLR</sequence>
<keyword evidence="2" id="KW-1185">Reference proteome</keyword>
<dbReference type="Proteomes" id="UP000187429">
    <property type="component" value="Unassembled WGS sequence"/>
</dbReference>
<name>A0A1R1XBW7_9FUNG</name>
<protein>
    <submittedName>
        <fullName evidence="1">Uncharacterized protein</fullName>
    </submittedName>
</protein>
<proteinExistence type="predicted"/>
<organism evidence="1 2">
    <name type="scientific">Smittium culicis</name>
    <dbReference type="NCBI Taxonomy" id="133412"/>
    <lineage>
        <taxon>Eukaryota</taxon>
        <taxon>Fungi</taxon>
        <taxon>Fungi incertae sedis</taxon>
        <taxon>Zoopagomycota</taxon>
        <taxon>Kickxellomycotina</taxon>
        <taxon>Harpellomycetes</taxon>
        <taxon>Harpellales</taxon>
        <taxon>Legeriomycetaceae</taxon>
        <taxon>Smittium</taxon>
    </lineage>
</organism>
<dbReference type="AlphaFoldDB" id="A0A1R1XBW7"/>